<sequence>MSTFLKSKQLYEASMLVYQRERQYLEENKEQMTSDSSYALASISKL</sequence>
<organism evidence="1 2">
    <name type="scientific">Streptococcus sanguinis</name>
    <dbReference type="NCBI Taxonomy" id="1305"/>
    <lineage>
        <taxon>Bacteria</taxon>
        <taxon>Bacillati</taxon>
        <taxon>Bacillota</taxon>
        <taxon>Bacilli</taxon>
        <taxon>Lactobacillales</taxon>
        <taxon>Streptococcaceae</taxon>
        <taxon>Streptococcus</taxon>
    </lineage>
</organism>
<accession>A0ABD4VH25</accession>
<protein>
    <submittedName>
        <fullName evidence="1">Uncharacterized protein</fullName>
    </submittedName>
</protein>
<proteinExistence type="predicted"/>
<dbReference type="EMBL" id="JAKUVJ010000002">
    <property type="protein sequence ID" value="MCY7033873.1"/>
    <property type="molecule type" value="Genomic_DNA"/>
</dbReference>
<name>A0ABD4VH25_STRSA</name>
<dbReference type="RefSeq" id="WP_173306654.1">
    <property type="nucleotide sequence ID" value="NZ_CP092117.1"/>
</dbReference>
<comment type="caution">
    <text evidence="1">The sequence shown here is derived from an EMBL/GenBank/DDBJ whole genome shotgun (WGS) entry which is preliminary data.</text>
</comment>
<reference evidence="1 2" key="1">
    <citation type="journal article" date="2022" name="Med Res Arch">
        <title>Genomic identification of streptococcal strains and relation to clinical characteristics. A substudy to The Partial Oral Treatment of Endocarditis (POET) Trial.</title>
        <authorList>
            <person name="Christensen J."/>
            <person name="Jensen C."/>
            <person name="Dargis R."/>
            <person name="Nielsen X."/>
            <person name="Pries- Heje M."/>
            <person name="Wiingaard C."/>
            <person name="Ihlemann N."/>
            <person name="Gill S."/>
            <person name="Bruun N."/>
            <person name="Elming H."/>
            <person name="Povlsen J."/>
            <person name="Madsen T."/>
            <person name="Jensen K."/>
            <person name="Fuursted K."/>
            <person name="Ostergaard L."/>
            <person name="Christiansen U."/>
            <person name="Rosenvinge F."/>
            <person name="Helweg-Larsen J."/>
            <person name="Fosbol E."/>
            <person name="Kober L."/>
            <person name="Torp-Pedersen C."/>
            <person name="Tonder N."/>
            <person name="Moser C."/>
            <person name="Iversen K."/>
            <person name="Bundgaard H."/>
        </authorList>
    </citation>
    <scope>NUCLEOTIDE SEQUENCE [LARGE SCALE GENOMIC DNA]</scope>
    <source>
        <strain evidence="1 2">A12055600</strain>
    </source>
</reference>
<dbReference type="Proteomes" id="UP001208557">
    <property type="component" value="Unassembled WGS sequence"/>
</dbReference>
<evidence type="ECO:0000313" key="2">
    <source>
        <dbReference type="Proteomes" id="UP001208557"/>
    </source>
</evidence>
<evidence type="ECO:0000313" key="1">
    <source>
        <dbReference type="EMBL" id="MCY7033873.1"/>
    </source>
</evidence>
<gene>
    <name evidence="1" type="ORF">MK406_02120</name>
</gene>
<dbReference type="AlphaFoldDB" id="A0ABD4VH25"/>